<dbReference type="AlphaFoldDB" id="A0A418IG77"/>
<dbReference type="PRINTS" id="PR00095">
    <property type="entry name" value="ANTSNTHASEI"/>
</dbReference>
<proteinExistence type="predicted"/>
<keyword evidence="3" id="KW-0032">Aminotransferase</keyword>
<keyword evidence="3" id="KW-0808">Transferase</keyword>
<keyword evidence="4" id="KW-1185">Reference proteome</keyword>
<dbReference type="Proteomes" id="UP000286317">
    <property type="component" value="Unassembled WGS sequence"/>
</dbReference>
<dbReference type="InterPro" id="IPR015890">
    <property type="entry name" value="Chorismate_C"/>
</dbReference>
<dbReference type="Gene3D" id="3.60.120.10">
    <property type="entry name" value="Anthranilate synthase"/>
    <property type="match status" value="1"/>
</dbReference>
<comment type="caution">
    <text evidence="3">The sequence shown here is derived from an EMBL/GenBank/DDBJ whole genome shotgun (WGS) entry which is preliminary data.</text>
</comment>
<dbReference type="GO" id="GO:0046820">
    <property type="term" value="F:4-amino-4-deoxychorismate synthase activity"/>
    <property type="evidence" value="ECO:0007669"/>
    <property type="project" value="UniProtKB-EC"/>
</dbReference>
<evidence type="ECO:0000256" key="1">
    <source>
        <dbReference type="SAM" id="MobiDB-lite"/>
    </source>
</evidence>
<sequence>MQIHFNYRYITDEKTHETYRYLFTECIAKKIAYTIEEVGEVVCFAEKYQNDGYCAALYLPYEAATYFNKEMATVSTEEGYVYAAAYIFENISEAKTNIDDTIYQQQCSFQFQLNRAELIKHIRTIQSAIVEGNTYQVNYTTRLVDSIHHSIATLYYHLLNDNHGFYSALIETDELQVASLSPELFFQRGPFKADEDILLSKPMKGTMPRGSDETEDRNNLNTLSHSSKDRAENVMIVDLLRNDMSRIAETGTVNVYKPFHIEPYQTVFQMTSMITAKLHKNTNLNQILSALFPCGSITGAPKLNTMNYIKALEQTPRNIYCGAIGLLLPNGKSIFNVPIRTIQYLNNQAIYGVGAGITIDSIPEQEVQEFIDKTKILERL</sequence>
<dbReference type="GO" id="GO:0000162">
    <property type="term" value="P:L-tryptophan biosynthetic process"/>
    <property type="evidence" value="ECO:0007669"/>
    <property type="project" value="TreeGrafter"/>
</dbReference>
<dbReference type="SUPFAM" id="SSF56322">
    <property type="entry name" value="ADC synthase"/>
    <property type="match status" value="1"/>
</dbReference>
<evidence type="ECO:0000259" key="2">
    <source>
        <dbReference type="Pfam" id="PF00425"/>
    </source>
</evidence>
<reference evidence="3 4" key="1">
    <citation type="journal article" date="2016" name="Front. Microbiol.">
        <title>Comprehensive Phylogenetic Analysis of Bovine Non-aureus Staphylococci Species Based on Whole-Genome Sequencing.</title>
        <authorList>
            <person name="Naushad S."/>
            <person name="Barkema H.W."/>
            <person name="Luby C."/>
            <person name="Condas L.A."/>
            <person name="Nobrega D.B."/>
            <person name="Carson D.A."/>
            <person name="De Buck J."/>
        </authorList>
    </citation>
    <scope>NUCLEOTIDE SEQUENCE [LARGE SCALE GENOMIC DNA]</scope>
    <source>
        <strain evidence="3 4">SNUC 4554</strain>
    </source>
</reference>
<accession>A0A418IG77</accession>
<dbReference type="InterPro" id="IPR005801">
    <property type="entry name" value="ADC_synthase"/>
</dbReference>
<feature type="region of interest" description="Disordered" evidence="1">
    <location>
        <begin position="202"/>
        <end position="224"/>
    </location>
</feature>
<dbReference type="InterPro" id="IPR005802">
    <property type="entry name" value="ADC_synth_comp_1"/>
</dbReference>
<organism evidence="3 4">
    <name type="scientific">Staphylococcus shinii</name>
    <dbReference type="NCBI Taxonomy" id="2912228"/>
    <lineage>
        <taxon>Bacteria</taxon>
        <taxon>Bacillati</taxon>
        <taxon>Bacillota</taxon>
        <taxon>Bacilli</taxon>
        <taxon>Bacillales</taxon>
        <taxon>Staphylococcaceae</taxon>
        <taxon>Staphylococcus</taxon>
    </lineage>
</organism>
<name>A0A418IG77_9STAP</name>
<dbReference type="Pfam" id="PF00425">
    <property type="entry name" value="Chorismate_bind"/>
    <property type="match status" value="1"/>
</dbReference>
<dbReference type="GeneID" id="79052138"/>
<gene>
    <name evidence="3" type="primary">pabB</name>
    <name evidence="3" type="ORF">BU112_05940</name>
</gene>
<evidence type="ECO:0000313" key="4">
    <source>
        <dbReference type="Proteomes" id="UP000286317"/>
    </source>
</evidence>
<dbReference type="GO" id="GO:0009396">
    <property type="term" value="P:folic acid-containing compound biosynthetic process"/>
    <property type="evidence" value="ECO:0007669"/>
    <property type="project" value="InterPro"/>
</dbReference>
<dbReference type="EMBL" id="QXUF01000030">
    <property type="protein sequence ID" value="RIN01388.1"/>
    <property type="molecule type" value="Genomic_DNA"/>
</dbReference>
<evidence type="ECO:0000313" key="3">
    <source>
        <dbReference type="EMBL" id="RIN01388.1"/>
    </source>
</evidence>
<dbReference type="EC" id="2.6.1.85" evidence="3"/>
<dbReference type="InterPro" id="IPR019999">
    <property type="entry name" value="Anth_synth_I-like"/>
</dbReference>
<dbReference type="OrthoDB" id="9803598at2"/>
<protein>
    <submittedName>
        <fullName evidence="3">Aminodeoxychorismate synthase component I</fullName>
        <ecNumber evidence="3">2.6.1.85</ecNumber>
    </submittedName>
</protein>
<dbReference type="PANTHER" id="PTHR11236:SF50">
    <property type="entry name" value="AMINODEOXYCHORISMATE SYNTHASE COMPONENT 1"/>
    <property type="match status" value="1"/>
</dbReference>
<dbReference type="RefSeq" id="WP_069792715.1">
    <property type="nucleotide sequence ID" value="NZ_CP068712.1"/>
</dbReference>
<feature type="domain" description="Chorismate-utilising enzyme C-terminal" evidence="2">
    <location>
        <begin position="119"/>
        <end position="373"/>
    </location>
</feature>
<dbReference type="NCBIfam" id="TIGR00553">
    <property type="entry name" value="pabB"/>
    <property type="match status" value="1"/>
</dbReference>
<dbReference type="PANTHER" id="PTHR11236">
    <property type="entry name" value="AMINOBENZOATE/ANTHRANILATE SYNTHASE"/>
    <property type="match status" value="1"/>
</dbReference>